<dbReference type="GO" id="GO:0004053">
    <property type="term" value="F:arginase activity"/>
    <property type="evidence" value="ECO:0007669"/>
    <property type="project" value="TreeGrafter"/>
</dbReference>
<dbReference type="SUPFAM" id="SSF52768">
    <property type="entry name" value="Arginase/deacetylase"/>
    <property type="match status" value="1"/>
</dbReference>
<keyword evidence="1" id="KW-0479">Metal-binding</keyword>
<dbReference type="PROSITE" id="PS51409">
    <property type="entry name" value="ARGINASE_2"/>
    <property type="match status" value="1"/>
</dbReference>
<accession>A0A1H2KN90</accession>
<dbReference type="AlphaFoldDB" id="A0A1H2KN90"/>
<dbReference type="Proteomes" id="UP000182977">
    <property type="component" value="Chromosome I"/>
</dbReference>
<evidence type="ECO:0000313" key="5">
    <source>
        <dbReference type="EMBL" id="SDU70062.1"/>
    </source>
</evidence>
<dbReference type="InterPro" id="IPR023696">
    <property type="entry name" value="Ureohydrolase_dom_sf"/>
</dbReference>
<proteinExistence type="inferred from homology"/>
<dbReference type="EMBL" id="LT629791">
    <property type="protein sequence ID" value="SDU70062.1"/>
    <property type="molecule type" value="Genomic_DNA"/>
</dbReference>
<evidence type="ECO:0000256" key="3">
    <source>
        <dbReference type="ARBA" id="ARBA00023211"/>
    </source>
</evidence>
<sequence length="249" mass="26489">MTHILVPYHLDEHRPGLDVPYEPAVTVSRDLTGDDVWERVGGLYAEVADVVAADVRGGQVPLVMSGDCMVSQAVVAGVQRAHDRASPSIVWFDAHGDVQTLETTTSGYLGGMPLRMLAGYRPELLADRLGLAPIAEDRIVLVDGRDLDPPERDYLAASNIRQVFTAELDADGVPLGPVYLHVDLDVVDGAELPGLLFPTPGGPSASEVGQAIRRVLDTGRVAAVGLGCTWHEGQDGQGAAERVRAALPF</sequence>
<comment type="similarity">
    <text evidence="4">Belongs to the arginase family.</text>
</comment>
<reference evidence="6" key="1">
    <citation type="submission" date="2016-10" db="EMBL/GenBank/DDBJ databases">
        <authorList>
            <person name="Varghese N."/>
            <person name="Submissions S."/>
        </authorList>
    </citation>
    <scope>NUCLEOTIDE SEQUENCE [LARGE SCALE GENOMIC DNA]</scope>
    <source>
        <strain evidence="6">DSM 45079</strain>
    </source>
</reference>
<dbReference type="RefSeq" id="WP_046769463.1">
    <property type="nucleotide sequence ID" value="NZ_KQ061233.1"/>
</dbReference>
<keyword evidence="6" id="KW-1185">Reference proteome</keyword>
<dbReference type="PANTHER" id="PTHR43782">
    <property type="entry name" value="ARGINASE"/>
    <property type="match status" value="1"/>
</dbReference>
<evidence type="ECO:0000256" key="4">
    <source>
        <dbReference type="PROSITE-ProRule" id="PRU00742"/>
    </source>
</evidence>
<dbReference type="InterPro" id="IPR006035">
    <property type="entry name" value="Ureohydrolase"/>
</dbReference>
<evidence type="ECO:0000256" key="1">
    <source>
        <dbReference type="ARBA" id="ARBA00022723"/>
    </source>
</evidence>
<dbReference type="GO" id="GO:0030145">
    <property type="term" value="F:manganese ion binding"/>
    <property type="evidence" value="ECO:0007669"/>
    <property type="project" value="TreeGrafter"/>
</dbReference>
<evidence type="ECO:0000313" key="6">
    <source>
        <dbReference type="Proteomes" id="UP000182977"/>
    </source>
</evidence>
<dbReference type="GO" id="GO:0005737">
    <property type="term" value="C:cytoplasm"/>
    <property type="evidence" value="ECO:0007669"/>
    <property type="project" value="TreeGrafter"/>
</dbReference>
<keyword evidence="2" id="KW-0378">Hydrolase</keyword>
<protein>
    <submittedName>
        <fullName evidence="5">Arginase</fullName>
    </submittedName>
</protein>
<dbReference type="CDD" id="cd09999">
    <property type="entry name" value="Arginase-like_1"/>
    <property type="match status" value="1"/>
</dbReference>
<dbReference type="PANTHER" id="PTHR43782:SF3">
    <property type="entry name" value="ARGINASE"/>
    <property type="match status" value="1"/>
</dbReference>
<dbReference type="PRINTS" id="PR00116">
    <property type="entry name" value="ARGINASE"/>
</dbReference>
<keyword evidence="3" id="KW-0464">Manganese</keyword>
<evidence type="ECO:0000256" key="2">
    <source>
        <dbReference type="ARBA" id="ARBA00022801"/>
    </source>
</evidence>
<dbReference type="Pfam" id="PF00491">
    <property type="entry name" value="Arginase"/>
    <property type="match status" value="1"/>
</dbReference>
<gene>
    <name evidence="5" type="ORF">SAMN04488563_4038</name>
</gene>
<name>A0A1H2KN90_9ACTN</name>
<dbReference type="STRING" id="419479.SAMN04488563_4038"/>
<organism evidence="5 6">
    <name type="scientific">Jiangella alkaliphila</name>
    <dbReference type="NCBI Taxonomy" id="419479"/>
    <lineage>
        <taxon>Bacteria</taxon>
        <taxon>Bacillati</taxon>
        <taxon>Actinomycetota</taxon>
        <taxon>Actinomycetes</taxon>
        <taxon>Jiangellales</taxon>
        <taxon>Jiangellaceae</taxon>
        <taxon>Jiangella</taxon>
    </lineage>
</organism>
<dbReference type="Gene3D" id="3.40.800.10">
    <property type="entry name" value="Ureohydrolase domain"/>
    <property type="match status" value="1"/>
</dbReference>